<evidence type="ECO:0000259" key="2">
    <source>
        <dbReference type="PROSITE" id="PS51123"/>
    </source>
</evidence>
<comment type="caution">
    <text evidence="3">The sequence shown here is derived from an EMBL/GenBank/DDBJ whole genome shotgun (WGS) entry which is preliminary data.</text>
</comment>
<organism evidence="3 4">
    <name type="scientific">Phocaeicola vulgatus</name>
    <name type="common">Bacteroides vulgatus</name>
    <dbReference type="NCBI Taxonomy" id="821"/>
    <lineage>
        <taxon>Bacteria</taxon>
        <taxon>Pseudomonadati</taxon>
        <taxon>Bacteroidota</taxon>
        <taxon>Bacteroidia</taxon>
        <taxon>Bacteroidales</taxon>
        <taxon>Bacteroidaceae</taxon>
        <taxon>Phocaeicola</taxon>
    </lineage>
</organism>
<sequence length="414" mass="47436">MFYNSVAELRAILFVVFFCSVSLWAQTIEDDATWKLKTDTVRALKHYKAGDNWFIGIQAGANHSLSENSRFGSFGAMTRPSIALSVGKYFSPAIGARVQFAYLKQMSRANSEVIEAFPEVYGKGNYGFNMFNGYLDGLFNLHNIFAQYDENIRFNVVGILGMGFNSSFGFDDKVKEWDKSPSEKFAPYQISTDNKTFFSLRAGLQFNYMLSNALDINLEATFNATDDAFNGTRYDRKWDSYANVMLGLTYHFKDQYGDRRFRYTEVNDQAWVDELNRKINEERNKPIPAPVVTEVKKEVVKNEMLGMTVSFIIDKYNITDIQKKNVAEAAKYLEDHPEVNLIVTGYADVQTGNPAYNLKLSQRRAEAVCNMMVKEFGVDPSRIRVDYKGDSLQPYQLKNEWNRVVVFITEARNK</sequence>
<keyword evidence="1" id="KW-0472">Membrane</keyword>
<evidence type="ECO:0000313" key="3">
    <source>
        <dbReference type="EMBL" id="RGJ86280.1"/>
    </source>
</evidence>
<dbReference type="InterPro" id="IPR036737">
    <property type="entry name" value="OmpA-like_sf"/>
</dbReference>
<dbReference type="SUPFAM" id="SSF103088">
    <property type="entry name" value="OmpA-like"/>
    <property type="match status" value="1"/>
</dbReference>
<dbReference type="GO" id="GO:0016020">
    <property type="term" value="C:membrane"/>
    <property type="evidence" value="ECO:0007669"/>
    <property type="project" value="UniProtKB-UniRule"/>
</dbReference>
<proteinExistence type="predicted"/>
<evidence type="ECO:0000256" key="1">
    <source>
        <dbReference type="PROSITE-ProRule" id="PRU00473"/>
    </source>
</evidence>
<dbReference type="Proteomes" id="UP000260640">
    <property type="component" value="Unassembled WGS sequence"/>
</dbReference>
<dbReference type="Pfam" id="PF00691">
    <property type="entry name" value="OmpA"/>
    <property type="match status" value="1"/>
</dbReference>
<reference evidence="3 4" key="1">
    <citation type="submission" date="2018-08" db="EMBL/GenBank/DDBJ databases">
        <title>A genome reference for cultivated species of the human gut microbiota.</title>
        <authorList>
            <person name="Zou Y."/>
            <person name="Xue W."/>
            <person name="Luo G."/>
        </authorList>
    </citation>
    <scope>NUCLEOTIDE SEQUENCE [LARGE SCALE GENOMIC DNA]</scope>
    <source>
        <strain evidence="3 4">TM05-16</strain>
    </source>
</reference>
<dbReference type="PANTHER" id="PTHR30329:SF21">
    <property type="entry name" value="LIPOPROTEIN YIAD-RELATED"/>
    <property type="match status" value="1"/>
</dbReference>
<dbReference type="InterPro" id="IPR050330">
    <property type="entry name" value="Bact_OuterMem_StrucFunc"/>
</dbReference>
<protein>
    <submittedName>
        <fullName evidence="3">OmpA family protein</fullName>
    </submittedName>
</protein>
<dbReference type="AlphaFoldDB" id="A0A3E4JJ65"/>
<dbReference type="Gene3D" id="2.40.160.20">
    <property type="match status" value="1"/>
</dbReference>
<dbReference type="InterPro" id="IPR006665">
    <property type="entry name" value="OmpA-like"/>
</dbReference>
<evidence type="ECO:0000313" key="4">
    <source>
        <dbReference type="Proteomes" id="UP000260640"/>
    </source>
</evidence>
<name>A0A3E4JJ65_PHOVU</name>
<feature type="domain" description="OmpA-like" evidence="2">
    <location>
        <begin position="298"/>
        <end position="414"/>
    </location>
</feature>
<dbReference type="Gene3D" id="3.30.1330.60">
    <property type="entry name" value="OmpA-like domain"/>
    <property type="match status" value="1"/>
</dbReference>
<dbReference type="EMBL" id="QSPP01000040">
    <property type="protein sequence ID" value="RGJ86280.1"/>
    <property type="molecule type" value="Genomic_DNA"/>
</dbReference>
<accession>A0A3E4JJ65</accession>
<gene>
    <name evidence="3" type="ORF">DXD46_12875</name>
</gene>
<dbReference type="CDD" id="cd07185">
    <property type="entry name" value="OmpA_C-like"/>
    <property type="match status" value="1"/>
</dbReference>
<dbReference type="PANTHER" id="PTHR30329">
    <property type="entry name" value="STATOR ELEMENT OF FLAGELLAR MOTOR COMPLEX"/>
    <property type="match status" value="1"/>
</dbReference>
<dbReference type="PROSITE" id="PS51123">
    <property type="entry name" value="OMPA_2"/>
    <property type="match status" value="1"/>
</dbReference>